<dbReference type="EMBL" id="LAZR01004977">
    <property type="protein sequence ID" value="KKN03948.1"/>
    <property type="molecule type" value="Genomic_DNA"/>
</dbReference>
<gene>
    <name evidence="1" type="ORF">LCGC14_1102440</name>
</gene>
<sequence>MVHLARIVEYPSGTVVPVEQLSGAGIEEAIYQCQVLLDELKELDTAVCKAEEEENDRECAAMA</sequence>
<protein>
    <submittedName>
        <fullName evidence="1">Uncharacterized protein</fullName>
    </submittedName>
</protein>
<evidence type="ECO:0000313" key="1">
    <source>
        <dbReference type="EMBL" id="KKN03948.1"/>
    </source>
</evidence>
<organism evidence="1">
    <name type="scientific">marine sediment metagenome</name>
    <dbReference type="NCBI Taxonomy" id="412755"/>
    <lineage>
        <taxon>unclassified sequences</taxon>
        <taxon>metagenomes</taxon>
        <taxon>ecological metagenomes</taxon>
    </lineage>
</organism>
<proteinExistence type="predicted"/>
<dbReference type="AlphaFoldDB" id="A0A0F9QFA2"/>
<name>A0A0F9QFA2_9ZZZZ</name>
<comment type="caution">
    <text evidence="1">The sequence shown here is derived from an EMBL/GenBank/DDBJ whole genome shotgun (WGS) entry which is preliminary data.</text>
</comment>
<reference evidence="1" key="1">
    <citation type="journal article" date="2015" name="Nature">
        <title>Complex archaea that bridge the gap between prokaryotes and eukaryotes.</title>
        <authorList>
            <person name="Spang A."/>
            <person name="Saw J.H."/>
            <person name="Jorgensen S.L."/>
            <person name="Zaremba-Niedzwiedzka K."/>
            <person name="Martijn J."/>
            <person name="Lind A.E."/>
            <person name="van Eijk R."/>
            <person name="Schleper C."/>
            <person name="Guy L."/>
            <person name="Ettema T.J."/>
        </authorList>
    </citation>
    <scope>NUCLEOTIDE SEQUENCE</scope>
</reference>
<accession>A0A0F9QFA2</accession>